<proteinExistence type="predicted"/>
<keyword evidence="2" id="KW-1185">Reference proteome</keyword>
<dbReference type="KEGG" id="tro:trd_0485"/>
<dbReference type="HOGENOM" id="CLU_3085755_0_0_0"/>
<evidence type="ECO:0000313" key="1">
    <source>
        <dbReference type="EMBL" id="ACM05318.1"/>
    </source>
</evidence>
<dbReference type="STRING" id="309801.trd_0485"/>
<accession>B9KYE0</accession>
<reference evidence="1 2" key="1">
    <citation type="journal article" date="2009" name="PLoS ONE">
        <title>Complete genome sequence of the aerobic CO-oxidizing thermophile Thermomicrobium roseum.</title>
        <authorList>
            <person name="Wu D."/>
            <person name="Raymond J."/>
            <person name="Wu M."/>
            <person name="Chatterji S."/>
            <person name="Ren Q."/>
            <person name="Graham J.E."/>
            <person name="Bryant D.A."/>
            <person name="Robb F."/>
            <person name="Colman A."/>
            <person name="Tallon L.J."/>
            <person name="Badger J.H."/>
            <person name="Madupu R."/>
            <person name="Ward N.L."/>
            <person name="Eisen J.A."/>
        </authorList>
    </citation>
    <scope>NUCLEOTIDE SEQUENCE [LARGE SCALE GENOMIC DNA]</scope>
    <source>
        <strain evidence="2">ATCC 27502 / DSM 5159 / P-2</strain>
    </source>
</reference>
<protein>
    <submittedName>
        <fullName evidence="1">Uncharacterized protein</fullName>
    </submittedName>
</protein>
<dbReference type="EMBL" id="CP001275">
    <property type="protein sequence ID" value="ACM05318.1"/>
    <property type="molecule type" value="Genomic_DNA"/>
</dbReference>
<dbReference type="Proteomes" id="UP000000447">
    <property type="component" value="Chromosome"/>
</dbReference>
<name>B9KYE0_THERP</name>
<gene>
    <name evidence="1" type="ordered locus">trd_0485</name>
</gene>
<evidence type="ECO:0000313" key="2">
    <source>
        <dbReference type="Proteomes" id="UP000000447"/>
    </source>
</evidence>
<sequence>MRPIDTPGLSFEIHLREGTLDPPRQPYTVFLDLTVMTVWFLSFAISRTAPNE</sequence>
<dbReference type="AlphaFoldDB" id="B9KYE0"/>
<organism evidence="1 2">
    <name type="scientific">Thermomicrobium roseum (strain ATCC 27502 / DSM 5159 / P-2)</name>
    <dbReference type="NCBI Taxonomy" id="309801"/>
    <lineage>
        <taxon>Bacteria</taxon>
        <taxon>Pseudomonadati</taxon>
        <taxon>Thermomicrobiota</taxon>
        <taxon>Thermomicrobia</taxon>
        <taxon>Thermomicrobiales</taxon>
        <taxon>Thermomicrobiaceae</taxon>
        <taxon>Thermomicrobium</taxon>
    </lineage>
</organism>